<dbReference type="Gene3D" id="3.40.140.10">
    <property type="entry name" value="Cytidine Deaminase, domain 2"/>
    <property type="match status" value="1"/>
</dbReference>
<evidence type="ECO:0000256" key="4">
    <source>
        <dbReference type="ARBA" id="ARBA00012783"/>
    </source>
</evidence>
<reference evidence="17" key="1">
    <citation type="submission" date="2020-10" db="EMBL/GenBank/DDBJ databases">
        <authorList>
            <person name="Gilroy R."/>
        </authorList>
    </citation>
    <scope>NUCLEOTIDE SEQUENCE</scope>
    <source>
        <strain evidence="17">11159</strain>
    </source>
</reference>
<dbReference type="Proteomes" id="UP000823613">
    <property type="component" value="Unassembled WGS sequence"/>
</dbReference>
<dbReference type="GO" id="GO:0008270">
    <property type="term" value="F:zinc ion binding"/>
    <property type="evidence" value="ECO:0007669"/>
    <property type="project" value="UniProtKB-UniRule"/>
</dbReference>
<gene>
    <name evidence="17" type="primary">cdd</name>
    <name evidence="17" type="ORF">IAC58_06350</name>
</gene>
<evidence type="ECO:0000256" key="13">
    <source>
        <dbReference type="PIRSR" id="PIRSR606262-2"/>
    </source>
</evidence>
<dbReference type="GO" id="GO:0072527">
    <property type="term" value="P:pyrimidine-containing compound metabolic process"/>
    <property type="evidence" value="ECO:0007669"/>
    <property type="project" value="UniProtKB-ARBA"/>
</dbReference>
<comment type="similarity">
    <text evidence="3 15">Belongs to the cytidine and deoxycytidylate deaminase family.</text>
</comment>
<evidence type="ECO:0000256" key="7">
    <source>
        <dbReference type="ARBA" id="ARBA00022801"/>
    </source>
</evidence>
<dbReference type="GO" id="GO:0005829">
    <property type="term" value="C:cytosol"/>
    <property type="evidence" value="ECO:0007669"/>
    <property type="project" value="TreeGrafter"/>
</dbReference>
<evidence type="ECO:0000259" key="16">
    <source>
        <dbReference type="PROSITE" id="PS51747"/>
    </source>
</evidence>
<dbReference type="PANTHER" id="PTHR11644:SF2">
    <property type="entry name" value="CYTIDINE DEAMINASE"/>
    <property type="match status" value="1"/>
</dbReference>
<dbReference type="EMBL" id="JADIMY010000121">
    <property type="protein sequence ID" value="MBO8428143.1"/>
    <property type="molecule type" value="Genomic_DNA"/>
</dbReference>
<evidence type="ECO:0000313" key="18">
    <source>
        <dbReference type="Proteomes" id="UP000823613"/>
    </source>
</evidence>
<comment type="cofactor">
    <cofactor evidence="1 14 15">
        <name>Zn(2+)</name>
        <dbReference type="ChEBI" id="CHEBI:29105"/>
    </cofactor>
</comment>
<dbReference type="Pfam" id="PF00383">
    <property type="entry name" value="dCMP_cyt_deam_1"/>
    <property type="match status" value="1"/>
</dbReference>
<comment type="function">
    <text evidence="2 15">This enzyme scavenges exogenous and endogenous cytidine and 2'-deoxycytidine for UMP synthesis.</text>
</comment>
<dbReference type="SUPFAM" id="SSF53927">
    <property type="entry name" value="Cytidine deaminase-like"/>
    <property type="match status" value="1"/>
</dbReference>
<organism evidence="17 18">
    <name type="scientific">Candidatus Onthovivens merdipullorum</name>
    <dbReference type="NCBI Taxonomy" id="2840889"/>
    <lineage>
        <taxon>Bacteria</taxon>
        <taxon>Bacillati</taxon>
        <taxon>Bacillota</taxon>
        <taxon>Bacilli</taxon>
        <taxon>Bacillales</taxon>
        <taxon>Candidatus Onthovivens</taxon>
    </lineage>
</organism>
<feature type="binding site" evidence="14">
    <location>
        <position position="91"/>
    </location>
    <ligand>
        <name>Zn(2+)</name>
        <dbReference type="ChEBI" id="CHEBI:29105"/>
        <note>catalytic</note>
    </ligand>
</feature>
<dbReference type="CDD" id="cd01283">
    <property type="entry name" value="cytidine_deaminase"/>
    <property type="match status" value="1"/>
</dbReference>
<feature type="binding site" evidence="14">
    <location>
        <position position="53"/>
    </location>
    <ligand>
        <name>Zn(2+)</name>
        <dbReference type="ChEBI" id="CHEBI:29105"/>
        <note>catalytic</note>
    </ligand>
</feature>
<dbReference type="InterPro" id="IPR050202">
    <property type="entry name" value="Cyt/Deoxycyt_deaminase"/>
</dbReference>
<evidence type="ECO:0000256" key="10">
    <source>
        <dbReference type="ARBA" id="ARBA00049252"/>
    </source>
</evidence>
<evidence type="ECO:0000256" key="11">
    <source>
        <dbReference type="ARBA" id="ARBA00049558"/>
    </source>
</evidence>
<feature type="active site" description="Proton donor" evidence="12">
    <location>
        <position position="55"/>
    </location>
</feature>
<comment type="catalytic activity">
    <reaction evidence="10 15">
        <text>2'-deoxycytidine + H2O + H(+) = 2'-deoxyuridine + NH4(+)</text>
        <dbReference type="Rhea" id="RHEA:13433"/>
        <dbReference type="ChEBI" id="CHEBI:15377"/>
        <dbReference type="ChEBI" id="CHEBI:15378"/>
        <dbReference type="ChEBI" id="CHEBI:15698"/>
        <dbReference type="ChEBI" id="CHEBI:16450"/>
        <dbReference type="ChEBI" id="CHEBI:28938"/>
        <dbReference type="EC" id="3.5.4.5"/>
    </reaction>
</comment>
<feature type="domain" description="CMP/dCMP-type deaminase" evidence="16">
    <location>
        <begin position="1"/>
        <end position="130"/>
    </location>
</feature>
<dbReference type="InterPro" id="IPR006262">
    <property type="entry name" value="Cyt_deam_tetra"/>
</dbReference>
<reference evidence="17" key="2">
    <citation type="journal article" date="2021" name="PeerJ">
        <title>Extensive microbial diversity within the chicken gut microbiome revealed by metagenomics and culture.</title>
        <authorList>
            <person name="Gilroy R."/>
            <person name="Ravi A."/>
            <person name="Getino M."/>
            <person name="Pursley I."/>
            <person name="Horton D.L."/>
            <person name="Alikhan N.F."/>
            <person name="Baker D."/>
            <person name="Gharbi K."/>
            <person name="Hall N."/>
            <person name="Watson M."/>
            <person name="Adriaenssens E.M."/>
            <person name="Foster-Nyarko E."/>
            <person name="Jarju S."/>
            <person name="Secka A."/>
            <person name="Antonio M."/>
            <person name="Oren A."/>
            <person name="Chaudhuri R.R."/>
            <person name="La Ragione R."/>
            <person name="Hildebrand F."/>
            <person name="Pallen M.J."/>
        </authorList>
    </citation>
    <scope>NUCLEOTIDE SEQUENCE</scope>
    <source>
        <strain evidence="17">11159</strain>
    </source>
</reference>
<keyword evidence="6 14" id="KW-0479">Metal-binding</keyword>
<comment type="caution">
    <text evidence="17">The sequence shown here is derived from an EMBL/GenBank/DDBJ whole genome shotgun (WGS) entry which is preliminary data.</text>
</comment>
<name>A0A9D9DJW6_9BACL</name>
<evidence type="ECO:0000256" key="1">
    <source>
        <dbReference type="ARBA" id="ARBA00001947"/>
    </source>
</evidence>
<evidence type="ECO:0000256" key="6">
    <source>
        <dbReference type="ARBA" id="ARBA00022723"/>
    </source>
</evidence>
<dbReference type="NCBIfam" id="NF004064">
    <property type="entry name" value="PRK05578.1"/>
    <property type="match status" value="1"/>
</dbReference>
<evidence type="ECO:0000256" key="8">
    <source>
        <dbReference type="ARBA" id="ARBA00022833"/>
    </source>
</evidence>
<dbReference type="AlphaFoldDB" id="A0A9D9DJW6"/>
<evidence type="ECO:0000256" key="3">
    <source>
        <dbReference type="ARBA" id="ARBA00006576"/>
    </source>
</evidence>
<evidence type="ECO:0000256" key="15">
    <source>
        <dbReference type="RuleBase" id="RU364006"/>
    </source>
</evidence>
<feature type="binding site" evidence="14">
    <location>
        <position position="88"/>
    </location>
    <ligand>
        <name>Zn(2+)</name>
        <dbReference type="ChEBI" id="CHEBI:29105"/>
        <note>catalytic</note>
    </ligand>
</feature>
<accession>A0A9D9DJW6</accession>
<sequence length="133" mass="14931">MEVKELISLAIEVMDYSYSPYSNFKVGACLLTKDGRTFKGANIENSSYGLSMCAERNATFQAYCSGVKKEEIEAICIVAKCNRPVSPCGACRQVLSELLPTDAKIILANTDYQYFETTIEKLLPYYFTKDDME</sequence>
<dbReference type="EC" id="3.5.4.5" evidence="4 15"/>
<evidence type="ECO:0000256" key="5">
    <source>
        <dbReference type="ARBA" id="ARBA00018266"/>
    </source>
</evidence>
<dbReference type="GO" id="GO:0055086">
    <property type="term" value="P:nucleobase-containing small molecule metabolic process"/>
    <property type="evidence" value="ECO:0007669"/>
    <property type="project" value="UniProtKB-ARBA"/>
</dbReference>
<dbReference type="PANTHER" id="PTHR11644">
    <property type="entry name" value="CYTIDINE DEAMINASE"/>
    <property type="match status" value="1"/>
</dbReference>
<feature type="binding site" evidence="13">
    <location>
        <begin position="42"/>
        <end position="48"/>
    </location>
    <ligand>
        <name>substrate</name>
    </ligand>
</feature>
<comment type="catalytic activity">
    <reaction evidence="11 15">
        <text>cytidine + H2O + H(+) = uridine + NH4(+)</text>
        <dbReference type="Rhea" id="RHEA:16069"/>
        <dbReference type="ChEBI" id="CHEBI:15377"/>
        <dbReference type="ChEBI" id="CHEBI:15378"/>
        <dbReference type="ChEBI" id="CHEBI:16704"/>
        <dbReference type="ChEBI" id="CHEBI:17562"/>
        <dbReference type="ChEBI" id="CHEBI:28938"/>
        <dbReference type="EC" id="3.5.4.5"/>
    </reaction>
</comment>
<evidence type="ECO:0000256" key="2">
    <source>
        <dbReference type="ARBA" id="ARBA00003949"/>
    </source>
</evidence>
<dbReference type="InterPro" id="IPR002125">
    <property type="entry name" value="CMP_dCMP_dom"/>
</dbReference>
<evidence type="ECO:0000256" key="14">
    <source>
        <dbReference type="PIRSR" id="PIRSR606262-3"/>
    </source>
</evidence>
<dbReference type="GO" id="GO:0004126">
    <property type="term" value="F:cytidine deaminase activity"/>
    <property type="evidence" value="ECO:0007669"/>
    <property type="project" value="UniProtKB-UniRule"/>
</dbReference>
<keyword evidence="8 14" id="KW-0862">Zinc</keyword>
<dbReference type="NCBIfam" id="TIGR01354">
    <property type="entry name" value="cyt_deam_tetra"/>
    <property type="match status" value="1"/>
</dbReference>
<protein>
    <recommendedName>
        <fullName evidence="5 15">Cytidine deaminase</fullName>
        <ecNumber evidence="4 15">3.5.4.5</ecNumber>
    </recommendedName>
    <alternativeName>
        <fullName evidence="9 15">Cytidine aminohydrolase</fullName>
    </alternativeName>
</protein>
<evidence type="ECO:0000256" key="12">
    <source>
        <dbReference type="PIRSR" id="PIRSR606262-1"/>
    </source>
</evidence>
<keyword evidence="7 15" id="KW-0378">Hydrolase</keyword>
<evidence type="ECO:0000313" key="17">
    <source>
        <dbReference type="EMBL" id="MBO8428143.1"/>
    </source>
</evidence>
<dbReference type="PROSITE" id="PS51747">
    <property type="entry name" value="CYT_DCMP_DEAMINASES_2"/>
    <property type="match status" value="1"/>
</dbReference>
<dbReference type="InterPro" id="IPR016193">
    <property type="entry name" value="Cytidine_deaminase-like"/>
</dbReference>
<proteinExistence type="inferred from homology"/>
<evidence type="ECO:0000256" key="9">
    <source>
        <dbReference type="ARBA" id="ARBA00032005"/>
    </source>
</evidence>
<dbReference type="FunFam" id="3.40.140.10:FF:000008">
    <property type="entry name" value="Cytidine deaminase"/>
    <property type="match status" value="1"/>
</dbReference>